<proteinExistence type="predicted"/>
<evidence type="ECO:0000313" key="2">
    <source>
        <dbReference type="Proteomes" id="UP000322873"/>
    </source>
</evidence>
<comment type="caution">
    <text evidence="1">The sequence shown here is derived from an EMBL/GenBank/DDBJ whole genome shotgun (WGS) entry which is preliminary data.</text>
</comment>
<sequence length="77" mass="8043">MLLPILDTEQHNVVMIMHSYSGVPGSAAAIYIASLLIKGGDGGDIVAALGGQLLPHIAPDLLVSLPVMTLLHHCMVM</sequence>
<accession>A0A5M9JAB9</accession>
<evidence type="ECO:0000313" key="1">
    <source>
        <dbReference type="EMBL" id="KAA8564829.1"/>
    </source>
</evidence>
<dbReference type="EMBL" id="VICG01000014">
    <property type="protein sequence ID" value="KAA8564829.1"/>
    <property type="molecule type" value="Genomic_DNA"/>
</dbReference>
<keyword evidence="2" id="KW-1185">Reference proteome</keyword>
<gene>
    <name evidence="1" type="ORF">EYC84_010600</name>
</gene>
<protein>
    <submittedName>
        <fullName evidence="1">Uncharacterized protein</fullName>
    </submittedName>
</protein>
<organism evidence="1 2">
    <name type="scientific">Monilinia fructicola</name>
    <name type="common">Brown rot fungus</name>
    <name type="synonym">Ciboria fructicola</name>
    <dbReference type="NCBI Taxonomy" id="38448"/>
    <lineage>
        <taxon>Eukaryota</taxon>
        <taxon>Fungi</taxon>
        <taxon>Dikarya</taxon>
        <taxon>Ascomycota</taxon>
        <taxon>Pezizomycotina</taxon>
        <taxon>Leotiomycetes</taxon>
        <taxon>Helotiales</taxon>
        <taxon>Sclerotiniaceae</taxon>
        <taxon>Monilinia</taxon>
    </lineage>
</organism>
<dbReference type="AlphaFoldDB" id="A0A5M9JAB9"/>
<reference evidence="1 2" key="1">
    <citation type="submission" date="2019-06" db="EMBL/GenBank/DDBJ databases">
        <title>Genome Sequence of the Brown Rot Fungal Pathogen Monilinia fructicola.</title>
        <authorList>
            <person name="De Miccolis Angelini R.M."/>
            <person name="Landi L."/>
            <person name="Abate D."/>
            <person name="Pollastro S."/>
            <person name="Romanazzi G."/>
            <person name="Faretra F."/>
        </authorList>
    </citation>
    <scope>NUCLEOTIDE SEQUENCE [LARGE SCALE GENOMIC DNA]</scope>
    <source>
        <strain evidence="1 2">Mfrc123</strain>
    </source>
</reference>
<dbReference type="Proteomes" id="UP000322873">
    <property type="component" value="Unassembled WGS sequence"/>
</dbReference>
<name>A0A5M9JAB9_MONFR</name>